<dbReference type="EMBL" id="JANPWB010000016">
    <property type="protein sequence ID" value="KAJ1083421.1"/>
    <property type="molecule type" value="Genomic_DNA"/>
</dbReference>
<comment type="caution">
    <text evidence="1">The sequence shown here is derived from an EMBL/GenBank/DDBJ whole genome shotgun (WGS) entry which is preliminary data.</text>
</comment>
<evidence type="ECO:0000313" key="2">
    <source>
        <dbReference type="Proteomes" id="UP001066276"/>
    </source>
</evidence>
<keyword evidence="2" id="KW-1185">Reference proteome</keyword>
<reference evidence="1" key="1">
    <citation type="journal article" date="2022" name="bioRxiv">
        <title>Sequencing and chromosome-scale assembly of the giantPleurodeles waltlgenome.</title>
        <authorList>
            <person name="Brown T."/>
            <person name="Elewa A."/>
            <person name="Iarovenko S."/>
            <person name="Subramanian E."/>
            <person name="Araus A.J."/>
            <person name="Petzold A."/>
            <person name="Susuki M."/>
            <person name="Suzuki K.-i.T."/>
            <person name="Hayashi T."/>
            <person name="Toyoda A."/>
            <person name="Oliveira C."/>
            <person name="Osipova E."/>
            <person name="Leigh N.D."/>
            <person name="Simon A."/>
            <person name="Yun M.H."/>
        </authorList>
    </citation>
    <scope>NUCLEOTIDE SEQUENCE</scope>
    <source>
        <strain evidence="1">20211129_DDA</strain>
        <tissue evidence="1">Liver</tissue>
    </source>
</reference>
<accession>A0AAV7KV97</accession>
<protein>
    <submittedName>
        <fullName evidence="1">Uncharacterized protein</fullName>
    </submittedName>
</protein>
<dbReference type="AlphaFoldDB" id="A0AAV7KV97"/>
<evidence type="ECO:0000313" key="1">
    <source>
        <dbReference type="EMBL" id="KAJ1083421.1"/>
    </source>
</evidence>
<dbReference type="Proteomes" id="UP001066276">
    <property type="component" value="Chromosome 12"/>
</dbReference>
<name>A0AAV7KV97_PLEWA</name>
<organism evidence="1 2">
    <name type="scientific">Pleurodeles waltl</name>
    <name type="common">Iberian ribbed newt</name>
    <dbReference type="NCBI Taxonomy" id="8319"/>
    <lineage>
        <taxon>Eukaryota</taxon>
        <taxon>Metazoa</taxon>
        <taxon>Chordata</taxon>
        <taxon>Craniata</taxon>
        <taxon>Vertebrata</taxon>
        <taxon>Euteleostomi</taxon>
        <taxon>Amphibia</taxon>
        <taxon>Batrachia</taxon>
        <taxon>Caudata</taxon>
        <taxon>Salamandroidea</taxon>
        <taxon>Salamandridae</taxon>
        <taxon>Pleurodelinae</taxon>
        <taxon>Pleurodeles</taxon>
    </lineage>
</organism>
<sequence length="94" mass="10501">MLRRARGGLTGAERHVTPLLRSEERSARDVLWAAEWLWRRPRPRRGPLFGGFLGPAAEGPEVQGACVGPRELWDHRGGLDPRISRRPACVGRLA</sequence>
<gene>
    <name evidence="1" type="ORF">NDU88_003580</name>
</gene>
<proteinExistence type="predicted"/>